<reference evidence="2 3" key="1">
    <citation type="submission" date="2016-03" db="EMBL/GenBank/DDBJ databases">
        <title>Genome sequence of Rhodococcus kyotonensis KB10.</title>
        <authorList>
            <person name="Jeong H."/>
            <person name="Hong C.E."/>
            <person name="Jo S.H."/>
            <person name="Park J.M."/>
        </authorList>
    </citation>
    <scope>NUCLEOTIDE SEQUENCE [LARGE SCALE GENOMIC DNA]</scope>
    <source>
        <strain evidence="2 3">KB10</strain>
    </source>
</reference>
<feature type="compositionally biased region" description="Basic and acidic residues" evidence="1">
    <location>
        <begin position="1"/>
        <end position="16"/>
    </location>
</feature>
<evidence type="ECO:0000313" key="3">
    <source>
        <dbReference type="Proteomes" id="UP000077519"/>
    </source>
</evidence>
<dbReference type="RefSeq" id="WP_068426931.1">
    <property type="nucleotide sequence ID" value="NZ_LVHI01000015.1"/>
</dbReference>
<dbReference type="InterPro" id="IPR046609">
    <property type="entry name" value="DUF6668"/>
</dbReference>
<organism evidence="2 3">
    <name type="scientific">Rhodococcoides kyotonense</name>
    <dbReference type="NCBI Taxonomy" id="398843"/>
    <lineage>
        <taxon>Bacteria</taxon>
        <taxon>Bacillati</taxon>
        <taxon>Actinomycetota</taxon>
        <taxon>Actinomycetes</taxon>
        <taxon>Mycobacteriales</taxon>
        <taxon>Nocardiaceae</taxon>
        <taxon>Rhodococcoides</taxon>
    </lineage>
</organism>
<proteinExistence type="predicted"/>
<comment type="caution">
    <text evidence="2">The sequence shown here is derived from an EMBL/GenBank/DDBJ whole genome shotgun (WGS) entry which is preliminary data.</text>
</comment>
<dbReference type="EMBL" id="LVHI01000015">
    <property type="protein sequence ID" value="OAK53858.1"/>
    <property type="molecule type" value="Genomic_DNA"/>
</dbReference>
<name>A0A177YFG7_9NOCA</name>
<accession>A0A177YFG7</accession>
<dbReference type="Pfam" id="PF20373">
    <property type="entry name" value="DUF6668"/>
    <property type="match status" value="1"/>
</dbReference>
<gene>
    <name evidence="2" type="ORF">A3K89_21975</name>
</gene>
<dbReference type="AlphaFoldDB" id="A0A177YFG7"/>
<protein>
    <submittedName>
        <fullName evidence="2">Uncharacterized protein</fullName>
    </submittedName>
</protein>
<feature type="region of interest" description="Disordered" evidence="1">
    <location>
        <begin position="168"/>
        <end position="196"/>
    </location>
</feature>
<dbReference type="Proteomes" id="UP000077519">
    <property type="component" value="Unassembled WGS sequence"/>
</dbReference>
<evidence type="ECO:0000313" key="2">
    <source>
        <dbReference type="EMBL" id="OAK53858.1"/>
    </source>
</evidence>
<sequence length="212" mass="22559">MAAQPAEHRDFHRDDAAAVTPAGLRIPPSTRRAPIHDTPVSVHGRPPVMWLLAAHGRSGAGTLAQIWAPAGDARRGWPAADRHRHVVVVSRTDRDGLDAAHDLLLQSAAGLTGGCTLLGLALVPDVPGPLPKTLRRRADVVASAAPAVWRVPYVDDLRTHTQAELAIWTPTEPDPPPPGRMRAHPPSTTAPHPEISSIGREIFTAARIAAGR</sequence>
<evidence type="ECO:0000256" key="1">
    <source>
        <dbReference type="SAM" id="MobiDB-lite"/>
    </source>
</evidence>
<keyword evidence="3" id="KW-1185">Reference proteome</keyword>
<feature type="region of interest" description="Disordered" evidence="1">
    <location>
        <begin position="1"/>
        <end position="40"/>
    </location>
</feature>